<dbReference type="Pfam" id="PF00496">
    <property type="entry name" value="SBP_bac_5"/>
    <property type="match status" value="1"/>
</dbReference>
<dbReference type="EMBL" id="BKAJ01000049">
    <property type="protein sequence ID" value="GEP55962.1"/>
    <property type="molecule type" value="Genomic_DNA"/>
</dbReference>
<feature type="region of interest" description="Disordered" evidence="4">
    <location>
        <begin position="32"/>
        <end position="57"/>
    </location>
</feature>
<comment type="similarity">
    <text evidence="2">Belongs to the bacterial solute-binding protein 5 family.</text>
</comment>
<dbReference type="PANTHER" id="PTHR30290">
    <property type="entry name" value="PERIPLASMIC BINDING COMPONENT OF ABC TRANSPORTER"/>
    <property type="match status" value="1"/>
</dbReference>
<sequence>MTDEANKKGPESTRREFLTATTALAGAAIAGGVPGTARAGRKRNPKRGGTVRFGTRDDSAGLDTHRNFIYYVSQPMAGTTGGLLDFDAGMNIVAGIAQEWEPSKDLKTWTFKLRQGAEFHNGETIDAQAVKWNLERILDPKIGHSFTRSALIDVERVTVDDKWIVQVHLKEASAAFDSNLIYYPVNLIAPGAADKADTAPAGCGPFQFKAWKRFDVCELVRFENFWETDSEGNTLPYLDGLIGRPKKEDRVRLTALRAGELDLIDNVAYADAPSFLKDYSKVYETYPVPQVGTAMVTFNLRSGPFSAKDNPDAHMLRTAAAHAIDHEGIHEAVFNKQGEIAKGFYSKSSPWYGKDIKPWPAFDPDKAKALRKKAKDGDAKLLIIANDSFPYMQQSGELVHAMLKDAGFNVTFEIHPTPVIQDKYNKAAFDIDSTANSYRIDPDGWYSRNILSTAPETKRRIGYVNEKVDQLIMAAAVERDKDKRRQMYADVDSIVNQDLPLLYTHFVSILQAGTKKLKGYKPAFTGPFQYAAGGMRTAWMEG</sequence>
<name>A0A512NAI3_9HYPH</name>
<dbReference type="OrthoDB" id="9803988at2"/>
<comment type="subcellular location">
    <subcellularLocation>
        <location evidence="1">Periplasm</location>
    </subcellularLocation>
</comment>
<dbReference type="AlphaFoldDB" id="A0A512NAI3"/>
<dbReference type="GO" id="GO:0043190">
    <property type="term" value="C:ATP-binding cassette (ABC) transporter complex"/>
    <property type="evidence" value="ECO:0007669"/>
    <property type="project" value="InterPro"/>
</dbReference>
<protein>
    <submittedName>
        <fullName evidence="6">ABC transporter substrate-binding protein</fullName>
    </submittedName>
</protein>
<dbReference type="NCBIfam" id="TIGR01409">
    <property type="entry name" value="TAT_signal_seq"/>
    <property type="match status" value="1"/>
</dbReference>
<dbReference type="InterPro" id="IPR039424">
    <property type="entry name" value="SBP_5"/>
</dbReference>
<dbReference type="Gene3D" id="3.40.190.10">
    <property type="entry name" value="Periplasmic binding protein-like II"/>
    <property type="match status" value="1"/>
</dbReference>
<gene>
    <name evidence="6" type="ORF">RSO01_31280</name>
</gene>
<comment type="caution">
    <text evidence="6">The sequence shown here is derived from an EMBL/GenBank/DDBJ whole genome shotgun (WGS) entry which is preliminary data.</text>
</comment>
<accession>A0A512NAI3</accession>
<evidence type="ECO:0000256" key="1">
    <source>
        <dbReference type="ARBA" id="ARBA00004418"/>
    </source>
</evidence>
<evidence type="ECO:0000313" key="7">
    <source>
        <dbReference type="Proteomes" id="UP000321058"/>
    </source>
</evidence>
<organism evidence="6 7">
    <name type="scientific">Reyranella soli</name>
    <dbReference type="NCBI Taxonomy" id="1230389"/>
    <lineage>
        <taxon>Bacteria</taxon>
        <taxon>Pseudomonadati</taxon>
        <taxon>Pseudomonadota</taxon>
        <taxon>Alphaproteobacteria</taxon>
        <taxon>Hyphomicrobiales</taxon>
        <taxon>Reyranellaceae</taxon>
        <taxon>Reyranella</taxon>
    </lineage>
</organism>
<dbReference type="Proteomes" id="UP000321058">
    <property type="component" value="Unassembled WGS sequence"/>
</dbReference>
<keyword evidence="3" id="KW-0732">Signal</keyword>
<evidence type="ECO:0000256" key="4">
    <source>
        <dbReference type="SAM" id="MobiDB-lite"/>
    </source>
</evidence>
<evidence type="ECO:0000313" key="6">
    <source>
        <dbReference type="EMBL" id="GEP55962.1"/>
    </source>
</evidence>
<evidence type="ECO:0000256" key="2">
    <source>
        <dbReference type="ARBA" id="ARBA00005695"/>
    </source>
</evidence>
<reference evidence="6 7" key="1">
    <citation type="submission" date="2019-07" db="EMBL/GenBank/DDBJ databases">
        <title>Whole genome shotgun sequence of Reyranella soli NBRC 108950.</title>
        <authorList>
            <person name="Hosoyama A."/>
            <person name="Uohara A."/>
            <person name="Ohji S."/>
            <person name="Ichikawa N."/>
        </authorList>
    </citation>
    <scope>NUCLEOTIDE SEQUENCE [LARGE SCALE GENOMIC DNA]</scope>
    <source>
        <strain evidence="6 7">NBRC 108950</strain>
    </source>
</reference>
<evidence type="ECO:0000259" key="5">
    <source>
        <dbReference type="Pfam" id="PF00496"/>
    </source>
</evidence>
<dbReference type="SUPFAM" id="SSF53850">
    <property type="entry name" value="Periplasmic binding protein-like II"/>
    <property type="match status" value="1"/>
</dbReference>
<dbReference type="RefSeq" id="WP_147150046.1">
    <property type="nucleotide sequence ID" value="NZ_BKAJ01000049.1"/>
</dbReference>
<dbReference type="PROSITE" id="PS51318">
    <property type="entry name" value="TAT"/>
    <property type="match status" value="1"/>
</dbReference>
<keyword evidence="7" id="KW-1185">Reference proteome</keyword>
<dbReference type="GO" id="GO:1904680">
    <property type="term" value="F:peptide transmembrane transporter activity"/>
    <property type="evidence" value="ECO:0007669"/>
    <property type="project" value="TreeGrafter"/>
</dbReference>
<dbReference type="Gene3D" id="3.10.105.10">
    <property type="entry name" value="Dipeptide-binding Protein, Domain 3"/>
    <property type="match status" value="1"/>
</dbReference>
<proteinExistence type="inferred from homology"/>
<dbReference type="GO" id="GO:0030288">
    <property type="term" value="C:outer membrane-bounded periplasmic space"/>
    <property type="evidence" value="ECO:0007669"/>
    <property type="project" value="UniProtKB-ARBA"/>
</dbReference>
<dbReference type="PIRSF" id="PIRSF002741">
    <property type="entry name" value="MppA"/>
    <property type="match status" value="1"/>
</dbReference>
<dbReference type="GO" id="GO:0015833">
    <property type="term" value="P:peptide transport"/>
    <property type="evidence" value="ECO:0007669"/>
    <property type="project" value="TreeGrafter"/>
</dbReference>
<dbReference type="InterPro" id="IPR030678">
    <property type="entry name" value="Peptide/Ni-bd"/>
</dbReference>
<dbReference type="InterPro" id="IPR006311">
    <property type="entry name" value="TAT_signal"/>
</dbReference>
<dbReference type="InterPro" id="IPR019546">
    <property type="entry name" value="TAT_signal_bac_arc"/>
</dbReference>
<feature type="domain" description="Solute-binding protein family 5" evidence="5">
    <location>
        <begin position="92"/>
        <end position="454"/>
    </location>
</feature>
<dbReference type="InterPro" id="IPR000914">
    <property type="entry name" value="SBP_5_dom"/>
</dbReference>
<evidence type="ECO:0000256" key="3">
    <source>
        <dbReference type="ARBA" id="ARBA00022729"/>
    </source>
</evidence>
<dbReference type="PANTHER" id="PTHR30290:SF38">
    <property type="entry name" value="D,D-DIPEPTIDE-BINDING PERIPLASMIC PROTEIN DDPA-RELATED"/>
    <property type="match status" value="1"/>
</dbReference>